<feature type="binding site" evidence="10">
    <location>
        <position position="170"/>
    </location>
    <ligand>
        <name>[4Fe-4S] cluster</name>
        <dbReference type="ChEBI" id="CHEBI:49883"/>
        <label>3</label>
    </ligand>
</feature>
<evidence type="ECO:0000313" key="14">
    <source>
        <dbReference type="Proteomes" id="UP000280417"/>
    </source>
</evidence>
<dbReference type="GO" id="GO:0005886">
    <property type="term" value="C:plasma membrane"/>
    <property type="evidence" value="ECO:0007669"/>
    <property type="project" value="UniProtKB-SubCell"/>
</dbReference>
<name>A0A662DJJ1_UNCAE</name>
<evidence type="ECO:0000256" key="2">
    <source>
        <dbReference type="ARBA" id="ARBA00022485"/>
    </source>
</evidence>
<dbReference type="InterPro" id="IPR050395">
    <property type="entry name" value="4Fe4S_Ferredoxin_RnfB"/>
</dbReference>
<comment type="caution">
    <text evidence="13">The sequence shown here is derived from an EMBL/GenBank/DDBJ whole genome shotgun (WGS) entry which is preliminary data.</text>
</comment>
<keyword evidence="7 10" id="KW-0408">Iron</keyword>
<accession>A0A662DJJ1</accession>
<gene>
    <name evidence="10" type="primary">rnfB</name>
    <name evidence="13" type="ORF">DRJ04_02335</name>
</gene>
<dbReference type="SUPFAM" id="SSF54862">
    <property type="entry name" value="4Fe-4S ferredoxins"/>
    <property type="match status" value="1"/>
</dbReference>
<keyword evidence="5 10" id="KW-1278">Translocase</keyword>
<feature type="binding site" evidence="10">
    <location>
        <position position="147"/>
    </location>
    <ligand>
        <name>[4Fe-4S] cluster</name>
        <dbReference type="ChEBI" id="CHEBI:49883"/>
        <label>2</label>
    </ligand>
</feature>
<feature type="region of interest" description="Hydrophobic" evidence="10">
    <location>
        <begin position="1"/>
        <end position="26"/>
    </location>
</feature>
<evidence type="ECO:0000256" key="8">
    <source>
        <dbReference type="ARBA" id="ARBA00023014"/>
    </source>
</evidence>
<evidence type="ECO:0000256" key="1">
    <source>
        <dbReference type="ARBA" id="ARBA00022448"/>
    </source>
</evidence>
<dbReference type="EC" id="7.-.-.-" evidence="10"/>
<feature type="binding site" evidence="10">
    <location>
        <position position="176"/>
    </location>
    <ligand>
        <name>[4Fe-4S] cluster</name>
        <dbReference type="ChEBI" id="CHEBI:49883"/>
        <label>3</label>
    </ligand>
</feature>
<dbReference type="HAMAP" id="MF_00463">
    <property type="entry name" value="RsxB_RnfB"/>
    <property type="match status" value="1"/>
</dbReference>
<keyword evidence="2 10" id="KW-0004">4Fe-4S</keyword>
<keyword evidence="1 10" id="KW-0813">Transport</keyword>
<keyword evidence="6 10" id="KW-0249">Electron transport</keyword>
<dbReference type="PROSITE" id="PS51379">
    <property type="entry name" value="4FE4S_FER_2"/>
    <property type="match status" value="4"/>
</dbReference>
<comment type="caution">
    <text evidence="10">Lacks conserved residue(s) required for the propagation of feature annotation.</text>
</comment>
<evidence type="ECO:0000256" key="3">
    <source>
        <dbReference type="ARBA" id="ARBA00022723"/>
    </source>
</evidence>
<dbReference type="Proteomes" id="UP000280417">
    <property type="component" value="Unassembled WGS sequence"/>
</dbReference>
<feature type="domain" description="4Fe-4S ferredoxin-type" evidence="11">
    <location>
        <begin position="161"/>
        <end position="190"/>
    </location>
</feature>
<evidence type="ECO:0000313" key="13">
    <source>
        <dbReference type="EMBL" id="RLE14461.1"/>
    </source>
</evidence>
<dbReference type="GO" id="GO:0051539">
    <property type="term" value="F:4 iron, 4 sulfur cluster binding"/>
    <property type="evidence" value="ECO:0007669"/>
    <property type="project" value="UniProtKB-UniRule"/>
</dbReference>
<organism evidence="13 14">
    <name type="scientific">Aerophobetes bacterium</name>
    <dbReference type="NCBI Taxonomy" id="2030807"/>
    <lineage>
        <taxon>Bacteria</taxon>
        <taxon>Candidatus Aerophobota</taxon>
    </lineage>
</organism>
<feature type="domain" description="4Fe-4S ferredoxin-type" evidence="11">
    <location>
        <begin position="127"/>
        <end position="160"/>
    </location>
</feature>
<comment type="function">
    <text evidence="10">Part of a membrane-bound complex that couples electron transfer with translocation of ions across the membrane.</text>
</comment>
<dbReference type="GO" id="GO:0022900">
    <property type="term" value="P:electron transport chain"/>
    <property type="evidence" value="ECO:0007669"/>
    <property type="project" value="UniProtKB-UniRule"/>
</dbReference>
<proteinExistence type="inferred from homology"/>
<feature type="domain" description="4Fe-4S" evidence="12">
    <location>
        <begin position="32"/>
        <end position="91"/>
    </location>
</feature>
<keyword evidence="9 10" id="KW-0472">Membrane</keyword>
<evidence type="ECO:0000256" key="6">
    <source>
        <dbReference type="ARBA" id="ARBA00022982"/>
    </source>
</evidence>
<dbReference type="InterPro" id="IPR017900">
    <property type="entry name" value="4Fe4S_Fe_S_CS"/>
</dbReference>
<keyword evidence="4 10" id="KW-0677">Repeat</keyword>
<keyword evidence="8 10" id="KW-0411">Iron-sulfur</keyword>
<sequence length="265" mass="28281">MSLILLAVTSMGALAAFFAVMLSVAHSRLKVEEDPRIEKLFEELPGANCGACGFASCRALAEAIVKGEATTTSCVVGGSEVAAKISQLMGVEAEAVERKLAFVRCGAGVSERAKKAIYRGVETCRAANLVMGADVACSYGCLGFGDCQRICPFDAIKMVDFLPHIDLSRCTGCGRCVEVCPRGIIVLENLEDINYRVKCSSLDKGKKARQVCEKSCIACGRCAKFCPYEACWMEDNLAHIDPVNCQVCGVCYTVCPTGAIVEVKS</sequence>
<keyword evidence="3 10" id="KW-0479">Metal-binding</keyword>
<evidence type="ECO:0000259" key="11">
    <source>
        <dbReference type="PROSITE" id="PS51379"/>
    </source>
</evidence>
<dbReference type="CDD" id="cd10549">
    <property type="entry name" value="MtMvhB_like"/>
    <property type="match status" value="1"/>
</dbReference>
<feature type="binding site" evidence="10">
    <location>
        <position position="52"/>
    </location>
    <ligand>
        <name>[4Fe-4S] cluster</name>
        <dbReference type="ChEBI" id="CHEBI:49883"/>
        <label>1</label>
    </ligand>
</feature>
<dbReference type="InterPro" id="IPR007202">
    <property type="entry name" value="4Fe-4S_dom"/>
</dbReference>
<dbReference type="GO" id="GO:0009055">
    <property type="term" value="F:electron transfer activity"/>
    <property type="evidence" value="ECO:0007669"/>
    <property type="project" value="InterPro"/>
</dbReference>
<protein>
    <recommendedName>
        <fullName evidence="10">Ion-translocating oxidoreductase complex subunit B</fullName>
        <ecNumber evidence="10">7.-.-.-</ecNumber>
    </recommendedName>
    <alternativeName>
        <fullName evidence="10">Rnf electron transport complex subunit B</fullName>
    </alternativeName>
</protein>
<feature type="binding site" evidence="10">
    <location>
        <position position="74"/>
    </location>
    <ligand>
        <name>[4Fe-4S] cluster</name>
        <dbReference type="ChEBI" id="CHEBI:49883"/>
        <label>1</label>
    </ligand>
</feature>
<dbReference type="EMBL" id="QMQA01000043">
    <property type="protein sequence ID" value="RLE14461.1"/>
    <property type="molecule type" value="Genomic_DNA"/>
</dbReference>
<comment type="subcellular location">
    <subcellularLocation>
        <location evidence="10">Cell membrane</location>
    </subcellularLocation>
</comment>
<evidence type="ECO:0000256" key="5">
    <source>
        <dbReference type="ARBA" id="ARBA00022967"/>
    </source>
</evidence>
<dbReference type="PROSITE" id="PS00198">
    <property type="entry name" value="4FE4S_FER_1"/>
    <property type="match status" value="2"/>
</dbReference>
<dbReference type="InterPro" id="IPR017896">
    <property type="entry name" value="4Fe4S_Fe-S-bd"/>
</dbReference>
<evidence type="ECO:0000256" key="7">
    <source>
        <dbReference type="ARBA" id="ARBA00023004"/>
    </source>
</evidence>
<dbReference type="Pfam" id="PF12838">
    <property type="entry name" value="Fer4_7"/>
    <property type="match status" value="1"/>
</dbReference>
<dbReference type="Pfam" id="PF04060">
    <property type="entry name" value="FeS"/>
    <property type="match status" value="1"/>
</dbReference>
<dbReference type="Pfam" id="PF00037">
    <property type="entry name" value="Fer4"/>
    <property type="match status" value="1"/>
</dbReference>
<dbReference type="InterPro" id="IPR010207">
    <property type="entry name" value="Elect_transpt_cplx_RnfB/RsxB"/>
</dbReference>
<comment type="subunit">
    <text evidence="10">The complex is composed of six subunits: RnfA, RnfB, RnfC, RnfD, RnfE and RnfG.</text>
</comment>
<comment type="similarity">
    <text evidence="10">Belongs to the 4Fe4S bacterial-type ferredoxin family. RnfB subfamily.</text>
</comment>
<feature type="domain" description="4Fe-4S ferredoxin-type" evidence="11">
    <location>
        <begin position="238"/>
        <end position="265"/>
    </location>
</feature>
<feature type="binding site" evidence="10">
    <location>
        <position position="180"/>
    </location>
    <ligand>
        <name>[4Fe-4S] cluster</name>
        <dbReference type="ChEBI" id="CHEBI:49883"/>
        <label>2</label>
    </ligand>
</feature>
<feature type="binding site" evidence="10">
    <location>
        <position position="49"/>
    </location>
    <ligand>
        <name>[4Fe-4S] cluster</name>
        <dbReference type="ChEBI" id="CHEBI:49883"/>
        <label>1</label>
    </ligand>
</feature>
<feature type="binding site" evidence="10">
    <location>
        <position position="173"/>
    </location>
    <ligand>
        <name>[4Fe-4S] cluster</name>
        <dbReference type="ChEBI" id="CHEBI:49883"/>
        <label>3</label>
    </ligand>
</feature>
<dbReference type="PANTHER" id="PTHR43560:SF1">
    <property type="entry name" value="ION-TRANSLOCATING OXIDOREDUCTASE COMPLEX SUBUNIT B"/>
    <property type="match status" value="1"/>
</dbReference>
<feature type="binding site" evidence="10">
    <location>
        <position position="141"/>
    </location>
    <ligand>
        <name>[4Fe-4S] cluster</name>
        <dbReference type="ChEBI" id="CHEBI:49883"/>
        <label>2</label>
    </ligand>
</feature>
<dbReference type="Gene3D" id="1.10.15.40">
    <property type="entry name" value="Electron transport complex subunit B, putative Fe-S cluster"/>
    <property type="match status" value="1"/>
</dbReference>
<feature type="binding site" evidence="10">
    <location>
        <position position="151"/>
    </location>
    <ligand>
        <name>[4Fe-4S] cluster</name>
        <dbReference type="ChEBI" id="CHEBI:49883"/>
        <label>3</label>
    </ligand>
</feature>
<evidence type="ECO:0000256" key="4">
    <source>
        <dbReference type="ARBA" id="ARBA00022737"/>
    </source>
</evidence>
<feature type="binding site" evidence="10">
    <location>
        <position position="57"/>
    </location>
    <ligand>
        <name>[4Fe-4S] cluster</name>
        <dbReference type="ChEBI" id="CHEBI:49883"/>
        <label>1</label>
    </ligand>
</feature>
<evidence type="ECO:0000256" key="9">
    <source>
        <dbReference type="ARBA" id="ARBA00023136"/>
    </source>
</evidence>
<feature type="domain" description="4Fe-4S ferredoxin-type" evidence="11">
    <location>
        <begin position="207"/>
        <end position="236"/>
    </location>
</feature>
<dbReference type="PANTHER" id="PTHR43560">
    <property type="entry name" value="ION-TRANSLOCATING OXIDOREDUCTASE COMPLEX SUBUNIT B"/>
    <property type="match status" value="1"/>
</dbReference>
<dbReference type="Gene3D" id="3.30.70.20">
    <property type="match status" value="2"/>
</dbReference>
<dbReference type="NCBIfam" id="TIGR01944">
    <property type="entry name" value="rnfB"/>
    <property type="match status" value="1"/>
</dbReference>
<feature type="binding site" evidence="10">
    <location>
        <position position="137"/>
    </location>
    <ligand>
        <name>[4Fe-4S] cluster</name>
        <dbReference type="ChEBI" id="CHEBI:49883"/>
        <label>2</label>
    </ligand>
</feature>
<comment type="cofactor">
    <cofactor evidence="10">
        <name>[4Fe-4S] cluster</name>
        <dbReference type="ChEBI" id="CHEBI:49883"/>
    </cofactor>
    <text evidence="10">Binds 3 [4Fe-4S] clusters.</text>
</comment>
<dbReference type="GO" id="GO:0046872">
    <property type="term" value="F:metal ion binding"/>
    <property type="evidence" value="ECO:0007669"/>
    <property type="project" value="UniProtKB-KW"/>
</dbReference>
<reference evidence="13 14" key="1">
    <citation type="submission" date="2018-06" db="EMBL/GenBank/DDBJ databases">
        <title>Extensive metabolic versatility and redundancy in microbially diverse, dynamic hydrothermal sediments.</title>
        <authorList>
            <person name="Dombrowski N."/>
            <person name="Teske A."/>
            <person name="Baker B.J."/>
        </authorList>
    </citation>
    <scope>NUCLEOTIDE SEQUENCE [LARGE SCALE GENOMIC DNA]</scope>
    <source>
        <strain evidence="13">B3_G15</strain>
    </source>
</reference>
<dbReference type="PROSITE" id="PS51656">
    <property type="entry name" value="4FE4S"/>
    <property type="match status" value="1"/>
</dbReference>
<dbReference type="AlphaFoldDB" id="A0A662DJJ1"/>
<evidence type="ECO:0000259" key="12">
    <source>
        <dbReference type="PROSITE" id="PS51656"/>
    </source>
</evidence>
<keyword evidence="10" id="KW-1003">Cell membrane</keyword>
<evidence type="ECO:0000256" key="10">
    <source>
        <dbReference type="HAMAP-Rule" id="MF_00463"/>
    </source>
</evidence>